<evidence type="ECO:0000313" key="1">
    <source>
        <dbReference type="EMBL" id="MDT1061212.1"/>
    </source>
</evidence>
<dbReference type="RefSeq" id="WP_311758316.1">
    <property type="nucleotide sequence ID" value="NZ_JAVRQI010000003.1"/>
</dbReference>
<organism evidence="1 2">
    <name type="scientific">Paracoccus broussonetiae</name>
    <dbReference type="NCBI Taxonomy" id="3075834"/>
    <lineage>
        <taxon>Bacteria</taxon>
        <taxon>Pseudomonadati</taxon>
        <taxon>Pseudomonadota</taxon>
        <taxon>Alphaproteobacteria</taxon>
        <taxon>Rhodobacterales</taxon>
        <taxon>Paracoccaceae</taxon>
        <taxon>Paracoccus</taxon>
    </lineage>
</organism>
<name>A0ABU3EAG3_9RHOB</name>
<gene>
    <name evidence="1" type="ORF">RM190_05025</name>
</gene>
<keyword evidence="2" id="KW-1185">Reference proteome</keyword>
<sequence length="149" mass="16803">MRKLFMLLLMLLPVVARAEPLVILPIKLLDTSNEAKDQVQDHQRRLDLMASVLAEELPGTVLGREEVQAACVRETTDCLIDLLKSRGAERGVFIVVQKSSTLILQIFANEVDVGQGRLVTHRELNFRGDNDEAWRRAGRFLARQLREAG</sequence>
<evidence type="ECO:0000313" key="2">
    <source>
        <dbReference type="Proteomes" id="UP001251085"/>
    </source>
</evidence>
<dbReference type="Pfam" id="PF11684">
    <property type="entry name" value="DUF3280"/>
    <property type="match status" value="1"/>
</dbReference>
<dbReference type="InterPro" id="IPR021698">
    <property type="entry name" value="DUF3280"/>
</dbReference>
<proteinExistence type="predicted"/>
<reference evidence="2" key="1">
    <citation type="submission" date="2023-07" db="EMBL/GenBank/DDBJ databases">
        <title>Characterization of two Paracoccaceae strains isolated from Phycosphere and proposal of Xinfangfangia lacusdiani sp. nov.</title>
        <authorList>
            <person name="Deng Y."/>
            <person name="Zhang Y.Q."/>
        </authorList>
    </citation>
    <scope>NUCLEOTIDE SEQUENCE [LARGE SCALE GENOMIC DNA]</scope>
    <source>
        <strain evidence="2">CPCC 101403</strain>
    </source>
</reference>
<protein>
    <submittedName>
        <fullName evidence="1">DUF2380 domain-containing protein</fullName>
    </submittedName>
</protein>
<dbReference type="Proteomes" id="UP001251085">
    <property type="component" value="Unassembled WGS sequence"/>
</dbReference>
<comment type="caution">
    <text evidence="1">The sequence shown here is derived from an EMBL/GenBank/DDBJ whole genome shotgun (WGS) entry which is preliminary data.</text>
</comment>
<accession>A0ABU3EAG3</accession>
<dbReference type="EMBL" id="JAVRQI010000003">
    <property type="protein sequence ID" value="MDT1061212.1"/>
    <property type="molecule type" value="Genomic_DNA"/>
</dbReference>